<dbReference type="AlphaFoldDB" id="A0A6J4JZ50"/>
<gene>
    <name evidence="1" type="ORF">AVDCRST_MAG11-117</name>
</gene>
<sequence>MRDRTPPRMPSGRGHSPVRAVAARTRARRVLTAAPPVLVPDRPDPRSTALVIALWVLHLLVTR</sequence>
<proteinExistence type="predicted"/>
<dbReference type="EMBL" id="CADCTU010000028">
    <property type="protein sequence ID" value="CAA9291110.1"/>
    <property type="molecule type" value="Genomic_DNA"/>
</dbReference>
<evidence type="ECO:0000313" key="1">
    <source>
        <dbReference type="EMBL" id="CAA9291110.1"/>
    </source>
</evidence>
<name>A0A6J4JZ50_9BACT</name>
<reference evidence="1" key="1">
    <citation type="submission" date="2020-02" db="EMBL/GenBank/DDBJ databases">
        <authorList>
            <person name="Meier V. D."/>
        </authorList>
    </citation>
    <scope>NUCLEOTIDE SEQUENCE</scope>
    <source>
        <strain evidence="1">AVDCRST_MAG11</strain>
    </source>
</reference>
<accession>A0A6J4JZ50</accession>
<organism evidence="1">
    <name type="scientific">uncultured Gemmatimonadaceae bacterium</name>
    <dbReference type="NCBI Taxonomy" id="246130"/>
    <lineage>
        <taxon>Bacteria</taxon>
        <taxon>Pseudomonadati</taxon>
        <taxon>Gemmatimonadota</taxon>
        <taxon>Gemmatimonadia</taxon>
        <taxon>Gemmatimonadales</taxon>
        <taxon>Gemmatimonadaceae</taxon>
        <taxon>environmental samples</taxon>
    </lineage>
</organism>
<protein>
    <submittedName>
        <fullName evidence="1">Uncharacterized protein</fullName>
    </submittedName>
</protein>